<dbReference type="SUPFAM" id="SSF82866">
    <property type="entry name" value="Multidrug efflux transporter AcrB transmembrane domain"/>
    <property type="match status" value="2"/>
</dbReference>
<dbReference type="SUPFAM" id="SSF82693">
    <property type="entry name" value="Multidrug efflux transporter AcrB pore domain, PN1, PN2, PC1 and PC2 subdomains"/>
    <property type="match status" value="4"/>
</dbReference>
<accession>A0ABS5GB06</accession>
<feature type="region of interest" description="Disordered" evidence="1">
    <location>
        <begin position="1"/>
        <end position="21"/>
    </location>
</feature>
<sequence length="1082" mass="116314">MAQGSKSPRRRRPPRSGRVRRQSEVRSVLSAPFILRPIATTLFIVSLLLLGAMGYRMLPVAPLPSVDYPTIQVVTSFPGASAQVVETSITTPLEHYFGIIAGLELMNSTSSYGVSQITLQFNLDRNIDSAAQDVQAAINAASGWLPTSLLPSPPTYHQVNPADTPVLILALTSDTMPLHQVNDYAITVLVPKLSQVSGVGQVTVEGGQTRAVRLQINPTRIAGLGMSLEDVRSGIAATTVSNPKGSLDGPRQSFLVDANDQLLEADSYQDAVIAYRSGAPVHLRDIGRAVDSVEDAEQAAWYMGRQAVLLEIQRQPGANTIQLVDAVKVVLPSLRAALPAQVRVDVVSDRTATIRAAIGDVKFTLILTVVLVVLVIFLFLRRLWATVIPGIALPVSLIATFGAMALCGFSLNNLSLMALTIASGFVVDDAIVMIENITRHVEDGEAPLAAALKGARQIGFTIVSLTVSLIAVFIPLLLMGGVVGRLFREFAITLSLAIVISAIVSLTLTPMMCAQLLRAEDEPTSGLLRWTERVFDISARVYASTLHIVLRHRAATLLFTLAMMIAAAVLFSVVQKGFMPQQDTGLIVATTDAPQDVSFVRMTEIQRELAKIVQRAPEVVAVESFVGAGAVNATLNSGRLYIDIGSPEHRNASIWTVMERLRESTKGLHDVTMHLQAVQDLVIETRGARTQYQYMLQDLDSGELKIWSERLLAALREHPEFADVASDRLDDGIQMALTIDRKAAARYGITMTNIDQTLYDAFGQRQIATIYGPLTQYRVVLEVDPTFRIGGDLLNNIYLSPASAQSSTLDQQAGGISASFTAPSSQIPLSAVAQLERQPAPLLVAHQGLFSATTISFNLAHGVSLGRAIETLHQAERRIGMPPSVTTNLAGAASEFTKSLQSEPWLLLAAVVAVYIVLGMLYESYVHPITILSTLPSAGIGALLALMLLQRELDLIALIGIVLLIGIAKKNAIMMVDFALAAEREEGLSPFEAIRKACILRYRPIMMTTVAALFGALPLAVGTGTGSELRQPLGISIVGGLMLSQIITLYTTPVIYLAFASLAEFVRKATSAGRGAGAEILP</sequence>
<protein>
    <submittedName>
        <fullName evidence="3">Efflux RND transporter permease subunit</fullName>
    </submittedName>
</protein>
<feature type="compositionally biased region" description="Basic residues" evidence="1">
    <location>
        <begin position="7"/>
        <end position="20"/>
    </location>
</feature>
<dbReference type="PANTHER" id="PTHR32063">
    <property type="match status" value="1"/>
</dbReference>
<keyword evidence="2" id="KW-0812">Transmembrane</keyword>
<feature type="transmembrane region" description="Helical" evidence="2">
    <location>
        <begin position="363"/>
        <end position="380"/>
    </location>
</feature>
<dbReference type="Gene3D" id="1.20.1640.10">
    <property type="entry name" value="Multidrug efflux transporter AcrB transmembrane domain"/>
    <property type="match status" value="2"/>
</dbReference>
<dbReference type="InterPro" id="IPR001036">
    <property type="entry name" value="Acrflvin-R"/>
</dbReference>
<feature type="transmembrane region" description="Helical" evidence="2">
    <location>
        <begin position="554"/>
        <end position="574"/>
    </location>
</feature>
<evidence type="ECO:0000313" key="4">
    <source>
        <dbReference type="Proteomes" id="UP001314635"/>
    </source>
</evidence>
<keyword evidence="2" id="KW-1133">Transmembrane helix</keyword>
<name>A0ABS5GB06_9BRAD</name>
<feature type="transmembrane region" description="Helical" evidence="2">
    <location>
        <begin position="1002"/>
        <end position="1021"/>
    </location>
</feature>
<feature type="transmembrane region" description="Helical" evidence="2">
    <location>
        <begin position="905"/>
        <end position="922"/>
    </location>
</feature>
<feature type="transmembrane region" description="Helical" evidence="2">
    <location>
        <begin position="490"/>
        <end position="508"/>
    </location>
</feature>
<dbReference type="Gene3D" id="3.30.70.1430">
    <property type="entry name" value="Multidrug efflux transporter AcrB pore domain"/>
    <property type="match status" value="2"/>
</dbReference>
<organism evidence="3 4">
    <name type="scientific">Bradyrhizobium denitrificans</name>
    <dbReference type="NCBI Taxonomy" id="2734912"/>
    <lineage>
        <taxon>Bacteria</taxon>
        <taxon>Pseudomonadati</taxon>
        <taxon>Pseudomonadota</taxon>
        <taxon>Alphaproteobacteria</taxon>
        <taxon>Hyphomicrobiales</taxon>
        <taxon>Nitrobacteraceae</taxon>
        <taxon>Bradyrhizobium</taxon>
    </lineage>
</organism>
<dbReference type="Proteomes" id="UP001314635">
    <property type="component" value="Unassembled WGS sequence"/>
</dbReference>
<dbReference type="PANTHER" id="PTHR32063:SF78">
    <property type="entry name" value="ACRB_ACRD_ACRF FAMILY PROTEIN"/>
    <property type="match status" value="1"/>
</dbReference>
<feature type="transmembrane region" description="Helical" evidence="2">
    <location>
        <begin position="955"/>
        <end position="981"/>
    </location>
</feature>
<reference evidence="4" key="1">
    <citation type="journal article" date="2021" name="ISME J.">
        <title>Evolutionary origin and ecological implication of a unique nif island in free-living Bradyrhizobium lineages.</title>
        <authorList>
            <person name="Tao J."/>
        </authorList>
    </citation>
    <scope>NUCLEOTIDE SEQUENCE [LARGE SCALE GENOMIC DNA]</scope>
    <source>
        <strain evidence="4">SZCCT0094</strain>
    </source>
</reference>
<evidence type="ECO:0000256" key="2">
    <source>
        <dbReference type="SAM" id="Phobius"/>
    </source>
</evidence>
<feature type="transmembrane region" description="Helical" evidence="2">
    <location>
        <begin position="1033"/>
        <end position="1059"/>
    </location>
</feature>
<dbReference type="PRINTS" id="PR00702">
    <property type="entry name" value="ACRIFLAVINRP"/>
</dbReference>
<dbReference type="Gene3D" id="3.30.70.1440">
    <property type="entry name" value="Multidrug efflux transporter AcrB pore domain"/>
    <property type="match status" value="1"/>
</dbReference>
<keyword evidence="2" id="KW-0472">Membrane</keyword>
<dbReference type="Gene3D" id="3.30.2090.10">
    <property type="entry name" value="Multidrug efflux transporter AcrB TolC docking domain, DN and DC subdomains"/>
    <property type="match status" value="2"/>
</dbReference>
<evidence type="ECO:0000256" key="1">
    <source>
        <dbReference type="SAM" id="MobiDB-lite"/>
    </source>
</evidence>
<feature type="transmembrane region" description="Helical" evidence="2">
    <location>
        <begin position="458"/>
        <end position="478"/>
    </location>
</feature>
<evidence type="ECO:0000313" key="3">
    <source>
        <dbReference type="EMBL" id="MBR1138508.1"/>
    </source>
</evidence>
<dbReference type="Gene3D" id="3.30.70.1320">
    <property type="entry name" value="Multidrug efflux transporter AcrB pore domain like"/>
    <property type="match status" value="1"/>
</dbReference>
<dbReference type="InterPro" id="IPR027463">
    <property type="entry name" value="AcrB_DN_DC_subdom"/>
</dbReference>
<dbReference type="SUPFAM" id="SSF82714">
    <property type="entry name" value="Multidrug efflux transporter AcrB TolC docking domain, DN and DC subdomains"/>
    <property type="match status" value="2"/>
</dbReference>
<keyword evidence="4" id="KW-1185">Reference proteome</keyword>
<feature type="transmembrane region" description="Helical" evidence="2">
    <location>
        <begin position="387"/>
        <end position="411"/>
    </location>
</feature>
<comment type="caution">
    <text evidence="3">The sequence shown here is derived from an EMBL/GenBank/DDBJ whole genome shotgun (WGS) entry which is preliminary data.</text>
</comment>
<gene>
    <name evidence="3" type="ORF">JQ619_22345</name>
</gene>
<proteinExistence type="predicted"/>
<dbReference type="EMBL" id="JAFCLK010000021">
    <property type="protein sequence ID" value="MBR1138508.1"/>
    <property type="molecule type" value="Genomic_DNA"/>
</dbReference>
<dbReference type="Pfam" id="PF00873">
    <property type="entry name" value="ACR_tran"/>
    <property type="match status" value="1"/>
</dbReference>